<evidence type="ECO:0000313" key="3">
    <source>
        <dbReference type="Proteomes" id="UP001221757"/>
    </source>
</evidence>
<comment type="caution">
    <text evidence="2">The sequence shown here is derived from an EMBL/GenBank/DDBJ whole genome shotgun (WGS) entry which is preliminary data.</text>
</comment>
<dbReference type="AlphaFoldDB" id="A0AAD7CMU9"/>
<accession>A0AAD7CMU9</accession>
<evidence type="ECO:0000256" key="1">
    <source>
        <dbReference type="SAM" id="MobiDB-lite"/>
    </source>
</evidence>
<gene>
    <name evidence="2" type="ORF">B0H17DRAFT_1146914</name>
</gene>
<dbReference type="EMBL" id="JARKIE010000328">
    <property type="protein sequence ID" value="KAJ7653852.1"/>
    <property type="molecule type" value="Genomic_DNA"/>
</dbReference>
<reference evidence="2" key="1">
    <citation type="submission" date="2023-03" db="EMBL/GenBank/DDBJ databases">
        <title>Massive genome expansion in bonnet fungi (Mycena s.s.) driven by repeated elements and novel gene families across ecological guilds.</title>
        <authorList>
            <consortium name="Lawrence Berkeley National Laboratory"/>
            <person name="Harder C.B."/>
            <person name="Miyauchi S."/>
            <person name="Viragh M."/>
            <person name="Kuo A."/>
            <person name="Thoen E."/>
            <person name="Andreopoulos B."/>
            <person name="Lu D."/>
            <person name="Skrede I."/>
            <person name="Drula E."/>
            <person name="Henrissat B."/>
            <person name="Morin E."/>
            <person name="Kohler A."/>
            <person name="Barry K."/>
            <person name="LaButti K."/>
            <person name="Morin E."/>
            <person name="Salamov A."/>
            <person name="Lipzen A."/>
            <person name="Mereny Z."/>
            <person name="Hegedus B."/>
            <person name="Baldrian P."/>
            <person name="Stursova M."/>
            <person name="Weitz H."/>
            <person name="Taylor A."/>
            <person name="Grigoriev I.V."/>
            <person name="Nagy L.G."/>
            <person name="Martin F."/>
            <person name="Kauserud H."/>
        </authorList>
    </citation>
    <scope>NUCLEOTIDE SEQUENCE</scope>
    <source>
        <strain evidence="2">CBHHK067</strain>
    </source>
</reference>
<keyword evidence="3" id="KW-1185">Reference proteome</keyword>
<feature type="compositionally biased region" description="Polar residues" evidence="1">
    <location>
        <begin position="1"/>
        <end position="13"/>
    </location>
</feature>
<evidence type="ECO:0000313" key="2">
    <source>
        <dbReference type="EMBL" id="KAJ7653852.1"/>
    </source>
</evidence>
<sequence>MLQGKTVLSTDPETNTRRVPQVRALTTRLLSPLTAGPSTQSSKGRVSLGSRKCPAEDEGGPEGGKRNGFNRGWMTSDDVTKPDHIGSLGRLGALATHLLACTLPSRLSKISQLMASRRIGIVVPVAQSRSRRHVGHDHCGQARVPPKTSTPTVLSEGLARAPPVPLDKVYMAPSIAAGSAGCLEFGISMP</sequence>
<dbReference type="Proteomes" id="UP001221757">
    <property type="component" value="Unassembled WGS sequence"/>
</dbReference>
<organism evidence="2 3">
    <name type="scientific">Mycena rosella</name>
    <name type="common">Pink bonnet</name>
    <name type="synonym">Agaricus rosellus</name>
    <dbReference type="NCBI Taxonomy" id="1033263"/>
    <lineage>
        <taxon>Eukaryota</taxon>
        <taxon>Fungi</taxon>
        <taxon>Dikarya</taxon>
        <taxon>Basidiomycota</taxon>
        <taxon>Agaricomycotina</taxon>
        <taxon>Agaricomycetes</taxon>
        <taxon>Agaricomycetidae</taxon>
        <taxon>Agaricales</taxon>
        <taxon>Marasmiineae</taxon>
        <taxon>Mycenaceae</taxon>
        <taxon>Mycena</taxon>
    </lineage>
</organism>
<protein>
    <submittedName>
        <fullName evidence="2">Uncharacterized protein</fullName>
    </submittedName>
</protein>
<name>A0AAD7CMU9_MYCRO</name>
<feature type="region of interest" description="Disordered" evidence="1">
    <location>
        <begin position="1"/>
        <end position="75"/>
    </location>
</feature>
<feature type="region of interest" description="Disordered" evidence="1">
    <location>
        <begin position="132"/>
        <end position="156"/>
    </location>
</feature>
<proteinExistence type="predicted"/>